<dbReference type="Proteomes" id="UP000809789">
    <property type="component" value="Unassembled WGS sequence"/>
</dbReference>
<dbReference type="EMBL" id="JAESVG020000006">
    <property type="protein sequence ID" value="KAG8626972.1"/>
    <property type="molecule type" value="Genomic_DNA"/>
</dbReference>
<dbReference type="OrthoDB" id="3942453at2759"/>
<evidence type="ECO:0000256" key="1">
    <source>
        <dbReference type="SAM" id="MobiDB-lite"/>
    </source>
</evidence>
<evidence type="ECO:0000313" key="2">
    <source>
        <dbReference type="EMBL" id="KAG8626972.1"/>
    </source>
</evidence>
<dbReference type="AlphaFoldDB" id="A0A8K0PFW7"/>
<protein>
    <submittedName>
        <fullName evidence="2">Uncharacterized protein</fullName>
    </submittedName>
</protein>
<accession>A0A8K0PFW7</accession>
<reference evidence="2" key="1">
    <citation type="submission" date="2021-07" db="EMBL/GenBank/DDBJ databases">
        <title>Elsinoe batatas strain:CRI-CJ2 Genome sequencing and assembly.</title>
        <authorList>
            <person name="Huang L."/>
        </authorList>
    </citation>
    <scope>NUCLEOTIDE SEQUENCE</scope>
    <source>
        <strain evidence="2">CRI-CJ2</strain>
    </source>
</reference>
<feature type="region of interest" description="Disordered" evidence="1">
    <location>
        <begin position="144"/>
        <end position="174"/>
    </location>
</feature>
<evidence type="ECO:0000313" key="3">
    <source>
        <dbReference type="Proteomes" id="UP000809789"/>
    </source>
</evidence>
<name>A0A8K0PFW7_9PEZI</name>
<proteinExistence type="predicted"/>
<organism evidence="2 3">
    <name type="scientific">Elsinoe batatas</name>
    <dbReference type="NCBI Taxonomy" id="2601811"/>
    <lineage>
        <taxon>Eukaryota</taxon>
        <taxon>Fungi</taxon>
        <taxon>Dikarya</taxon>
        <taxon>Ascomycota</taxon>
        <taxon>Pezizomycotina</taxon>
        <taxon>Dothideomycetes</taxon>
        <taxon>Dothideomycetidae</taxon>
        <taxon>Myriangiales</taxon>
        <taxon>Elsinoaceae</taxon>
        <taxon>Elsinoe</taxon>
    </lineage>
</organism>
<sequence length="194" mass="21896">MCVANLNVTLQPCSHRWYTLVRPCSELTNLSNCSNKVRLEGWETRVQDCPWCGTDTTDINVATHKLFRGNDFPEARRRSDSTVASMNSLVRGRTNSISTFSAITSRSSSQDSTERADMDRAERNQMMNRRIDAYITTAVPDEIPSRKASIKQTTKPALQKKESSDSSTFGRRGSMMMLGRWGSTKKKNRMSTIV</sequence>
<comment type="caution">
    <text evidence="2">The sequence shown here is derived from an EMBL/GenBank/DDBJ whole genome shotgun (WGS) entry which is preliminary data.</text>
</comment>
<gene>
    <name evidence="2" type="ORF">KVT40_005917</name>
</gene>
<keyword evidence="3" id="KW-1185">Reference proteome</keyword>